<name>A0AA39KES0_ARMTA</name>
<evidence type="ECO:0000313" key="3">
    <source>
        <dbReference type="Proteomes" id="UP001175211"/>
    </source>
</evidence>
<dbReference type="InterPro" id="IPR001810">
    <property type="entry name" value="F-box_dom"/>
</dbReference>
<dbReference type="EMBL" id="JAUEPS010000017">
    <property type="protein sequence ID" value="KAK0458625.1"/>
    <property type="molecule type" value="Genomic_DNA"/>
</dbReference>
<dbReference type="RefSeq" id="XP_060330895.1">
    <property type="nucleotide sequence ID" value="XM_060473208.1"/>
</dbReference>
<evidence type="ECO:0000259" key="1">
    <source>
        <dbReference type="PROSITE" id="PS50181"/>
    </source>
</evidence>
<dbReference type="Proteomes" id="UP001175211">
    <property type="component" value="Unassembled WGS sequence"/>
</dbReference>
<dbReference type="PROSITE" id="PS50181">
    <property type="entry name" value="FBOX"/>
    <property type="match status" value="1"/>
</dbReference>
<reference evidence="2" key="1">
    <citation type="submission" date="2023-06" db="EMBL/GenBank/DDBJ databases">
        <authorList>
            <consortium name="Lawrence Berkeley National Laboratory"/>
            <person name="Ahrendt S."/>
            <person name="Sahu N."/>
            <person name="Indic B."/>
            <person name="Wong-Bajracharya J."/>
            <person name="Merenyi Z."/>
            <person name="Ke H.-M."/>
            <person name="Monk M."/>
            <person name="Kocsube S."/>
            <person name="Drula E."/>
            <person name="Lipzen A."/>
            <person name="Balint B."/>
            <person name="Henrissat B."/>
            <person name="Andreopoulos B."/>
            <person name="Martin F.M."/>
            <person name="Harder C.B."/>
            <person name="Rigling D."/>
            <person name="Ford K.L."/>
            <person name="Foster G.D."/>
            <person name="Pangilinan J."/>
            <person name="Papanicolaou A."/>
            <person name="Barry K."/>
            <person name="LaButti K."/>
            <person name="Viragh M."/>
            <person name="Koriabine M."/>
            <person name="Yan M."/>
            <person name="Riley R."/>
            <person name="Champramary S."/>
            <person name="Plett K.L."/>
            <person name="Tsai I.J."/>
            <person name="Slot J."/>
            <person name="Sipos G."/>
            <person name="Plett J."/>
            <person name="Nagy L.G."/>
            <person name="Grigoriev I.V."/>
        </authorList>
    </citation>
    <scope>NUCLEOTIDE SEQUENCE</scope>
    <source>
        <strain evidence="2">CCBAS 213</strain>
    </source>
</reference>
<feature type="domain" description="F-box" evidence="1">
    <location>
        <begin position="3"/>
        <end position="49"/>
    </location>
</feature>
<organism evidence="2 3">
    <name type="scientific">Armillaria tabescens</name>
    <name type="common">Ringless honey mushroom</name>
    <name type="synonym">Agaricus tabescens</name>
    <dbReference type="NCBI Taxonomy" id="1929756"/>
    <lineage>
        <taxon>Eukaryota</taxon>
        <taxon>Fungi</taxon>
        <taxon>Dikarya</taxon>
        <taxon>Basidiomycota</taxon>
        <taxon>Agaricomycotina</taxon>
        <taxon>Agaricomycetes</taxon>
        <taxon>Agaricomycetidae</taxon>
        <taxon>Agaricales</taxon>
        <taxon>Marasmiineae</taxon>
        <taxon>Physalacriaceae</taxon>
        <taxon>Desarmillaria</taxon>
    </lineage>
</organism>
<proteinExistence type="predicted"/>
<comment type="caution">
    <text evidence="2">The sequence shown here is derived from an EMBL/GenBank/DDBJ whole genome shotgun (WGS) entry which is preliminary data.</text>
</comment>
<protein>
    <recommendedName>
        <fullName evidence="1">F-box domain-containing protein</fullName>
    </recommendedName>
</protein>
<accession>A0AA39KES0</accession>
<dbReference type="SUPFAM" id="SSF81383">
    <property type="entry name" value="F-box domain"/>
    <property type="match status" value="1"/>
</dbReference>
<gene>
    <name evidence="2" type="ORF">EV420DRAFT_1543472</name>
</gene>
<dbReference type="InterPro" id="IPR036047">
    <property type="entry name" value="F-box-like_dom_sf"/>
</dbReference>
<dbReference type="Pfam" id="PF00646">
    <property type="entry name" value="F-box"/>
    <property type="match status" value="1"/>
</dbReference>
<keyword evidence="3" id="KW-1185">Reference proteome</keyword>
<dbReference type="AlphaFoldDB" id="A0AA39KES0"/>
<evidence type="ECO:0000313" key="2">
    <source>
        <dbReference type="EMBL" id="KAK0458625.1"/>
    </source>
</evidence>
<sequence>MACTSLTDLPNELLALIVCQISTEDRLSLAHLSRRLNHVALSYQLYEKHIPSYSSFGTNARPFSDLRHLGLYLTSDSEPPFQVIELAFTSKFDEEMEHVQRYLDTIRYDPPAFHIQFLARNLCDRPWEYWESIQRFSSFCKGLVRWKCLSLAFPSFQAYQLDWKNTMSFDVPVLTTLQSAAFDWPYSHCLAKWFVQCINASPIDMLCLSHQMVRYLSELKVRNLRHMKLCDYSVEASVFSRFISRHAATLQSLDCPSFFIQGQTVRLKSVPHLTSIAGPISLLVAVLSRSEKAFPSRRDADALAYDIPHTKHSTFAVPFCWPHRNHASRLRVNAHHIDRLTVTEPWLVPKEKRDWLYRLFPNLMGYKEIWGGEVDFGFGSSRGHHHF</sequence>
<dbReference type="GeneID" id="85356756"/>